<evidence type="ECO:0000313" key="1">
    <source>
        <dbReference type="EMBL" id="TQM41892.1"/>
    </source>
</evidence>
<dbReference type="RefSeq" id="WP_089079542.1">
    <property type="nucleotide sequence ID" value="NZ_VFPJ01000001.1"/>
</dbReference>
<protein>
    <submittedName>
        <fullName evidence="1">Uncharacterized protein</fullName>
    </submittedName>
</protein>
<reference evidence="1 2" key="1">
    <citation type="submission" date="2019-06" db="EMBL/GenBank/DDBJ databases">
        <title>Genomic Encyclopedia of Archaeal and Bacterial Type Strains, Phase II (KMG-II): from individual species to whole genera.</title>
        <authorList>
            <person name="Goeker M."/>
        </authorList>
    </citation>
    <scope>NUCLEOTIDE SEQUENCE [LARGE SCALE GENOMIC DNA]</scope>
    <source>
        <strain evidence="1 2">DSM 24789</strain>
    </source>
</reference>
<evidence type="ECO:0000313" key="2">
    <source>
        <dbReference type="Proteomes" id="UP000320773"/>
    </source>
</evidence>
<accession>A0A543G735</accession>
<organism evidence="1 2">
    <name type="scientific">Flavobacterium branchiophilum</name>
    <dbReference type="NCBI Taxonomy" id="55197"/>
    <lineage>
        <taxon>Bacteria</taxon>
        <taxon>Pseudomonadati</taxon>
        <taxon>Bacteroidota</taxon>
        <taxon>Flavobacteriia</taxon>
        <taxon>Flavobacteriales</taxon>
        <taxon>Flavobacteriaceae</taxon>
        <taxon>Flavobacterium</taxon>
    </lineage>
</organism>
<comment type="caution">
    <text evidence="1">The sequence shown here is derived from an EMBL/GenBank/DDBJ whole genome shotgun (WGS) entry which is preliminary data.</text>
</comment>
<dbReference type="EMBL" id="VFPJ01000001">
    <property type="protein sequence ID" value="TQM41892.1"/>
    <property type="molecule type" value="Genomic_DNA"/>
</dbReference>
<name>A0A543G735_9FLAO</name>
<dbReference type="AlphaFoldDB" id="A0A543G735"/>
<dbReference type="Proteomes" id="UP000320773">
    <property type="component" value="Unassembled WGS sequence"/>
</dbReference>
<gene>
    <name evidence="1" type="ORF">BC670_2906</name>
</gene>
<proteinExistence type="predicted"/>
<sequence>MKKFLFLLIYFISHSLLAQKECEYSSNVKDSLGVYKATKEYLIHEHIFAGNSRFIYFSLINSDGLPSLSIQFITKNNNFTKAKCLDKNSKLYFQLQNGKIITLLAMDKEDCGTSLMDHTNTTTKILTGYFMFIQGTMEDLKQSPISFMRIKFTTETEDIVFKKTLHSDLDGIYYEPESYFINYLKCIE</sequence>